<dbReference type="PANTHER" id="PTHR43197:SF1">
    <property type="entry name" value="UTP--GLUCOSE-1-PHOSPHATE URIDYLYLTRANSFERASE"/>
    <property type="match status" value="1"/>
</dbReference>
<proteinExistence type="inferred from homology"/>
<dbReference type="STRING" id="159449.B4N89_41380"/>
<dbReference type="InterPro" id="IPR005771">
    <property type="entry name" value="GalU_uridylyltTrfase_bac/arc"/>
</dbReference>
<keyword evidence="8" id="KW-1185">Reference proteome</keyword>
<comment type="catalytic activity">
    <reaction evidence="5">
        <text>alpha-D-glucose 1-phosphate + UTP + H(+) = UDP-alpha-D-glucose + diphosphate</text>
        <dbReference type="Rhea" id="RHEA:19889"/>
        <dbReference type="ChEBI" id="CHEBI:15378"/>
        <dbReference type="ChEBI" id="CHEBI:33019"/>
        <dbReference type="ChEBI" id="CHEBI:46398"/>
        <dbReference type="ChEBI" id="CHEBI:58601"/>
        <dbReference type="ChEBI" id="CHEBI:58885"/>
        <dbReference type="EC" id="2.7.7.9"/>
    </reaction>
</comment>
<evidence type="ECO:0000313" key="7">
    <source>
        <dbReference type="EMBL" id="OPC77030.1"/>
    </source>
</evidence>
<dbReference type="PANTHER" id="PTHR43197">
    <property type="entry name" value="UTP--GLUCOSE-1-PHOSPHATE URIDYLYLTRANSFERASE"/>
    <property type="match status" value="1"/>
</dbReference>
<evidence type="ECO:0000313" key="8">
    <source>
        <dbReference type="Proteomes" id="UP000190037"/>
    </source>
</evidence>
<evidence type="ECO:0000256" key="1">
    <source>
        <dbReference type="ARBA" id="ARBA00006890"/>
    </source>
</evidence>
<evidence type="ECO:0000256" key="2">
    <source>
        <dbReference type="ARBA" id="ARBA00012415"/>
    </source>
</evidence>
<organism evidence="7 8">
    <name type="scientific">Embleya scabrispora</name>
    <dbReference type="NCBI Taxonomy" id="159449"/>
    <lineage>
        <taxon>Bacteria</taxon>
        <taxon>Bacillati</taxon>
        <taxon>Actinomycetota</taxon>
        <taxon>Actinomycetes</taxon>
        <taxon>Kitasatosporales</taxon>
        <taxon>Streptomycetaceae</taxon>
        <taxon>Embleya</taxon>
    </lineage>
</organism>
<dbReference type="InterPro" id="IPR005835">
    <property type="entry name" value="NTP_transferase_dom"/>
</dbReference>
<dbReference type="Proteomes" id="UP000190037">
    <property type="component" value="Unassembled WGS sequence"/>
</dbReference>
<evidence type="ECO:0000256" key="3">
    <source>
        <dbReference type="ARBA" id="ARBA00022679"/>
    </source>
</evidence>
<evidence type="ECO:0000259" key="6">
    <source>
        <dbReference type="Pfam" id="PF00483"/>
    </source>
</evidence>
<comment type="caution">
    <text evidence="7">The sequence shown here is derived from an EMBL/GenBank/DDBJ whole genome shotgun (WGS) entry which is preliminary data.</text>
</comment>
<gene>
    <name evidence="7" type="ORF">B4N89_41380</name>
</gene>
<comment type="similarity">
    <text evidence="1">Belongs to the UDPGP type 2 family.</text>
</comment>
<dbReference type="Pfam" id="PF00483">
    <property type="entry name" value="NTP_transferase"/>
    <property type="match status" value="1"/>
</dbReference>
<dbReference type="AlphaFoldDB" id="A0A1T3NK01"/>
<dbReference type="GO" id="GO:0003983">
    <property type="term" value="F:UTP:glucose-1-phosphate uridylyltransferase activity"/>
    <property type="evidence" value="ECO:0007669"/>
    <property type="project" value="UniProtKB-EC"/>
</dbReference>
<reference evidence="7 8" key="1">
    <citation type="submission" date="2017-03" db="EMBL/GenBank/DDBJ databases">
        <title>Draft genome sequence of Streptomyces scabrisporus NF3, endophyte isolated from Amphipterygium adstringens.</title>
        <authorList>
            <person name="Vazquez M."/>
            <person name="Ceapa C.D."/>
            <person name="Rodriguez Luna D."/>
            <person name="Sanchez Esquivel S."/>
        </authorList>
    </citation>
    <scope>NUCLEOTIDE SEQUENCE [LARGE SCALE GENOMIC DNA]</scope>
    <source>
        <strain evidence="7 8">NF3</strain>
    </source>
</reference>
<dbReference type="EMBL" id="MWQN01000004">
    <property type="protein sequence ID" value="OPC77030.1"/>
    <property type="molecule type" value="Genomic_DNA"/>
</dbReference>
<name>A0A1T3NK01_9ACTN</name>
<dbReference type="Gene3D" id="3.90.550.10">
    <property type="entry name" value="Spore Coat Polysaccharide Biosynthesis Protein SpsA, Chain A"/>
    <property type="match status" value="1"/>
</dbReference>
<keyword evidence="3" id="KW-0808">Transferase</keyword>
<keyword evidence="4" id="KW-0548">Nucleotidyltransferase</keyword>
<evidence type="ECO:0000256" key="5">
    <source>
        <dbReference type="ARBA" id="ARBA00048128"/>
    </source>
</evidence>
<dbReference type="GO" id="GO:0006011">
    <property type="term" value="P:UDP-alpha-D-glucose metabolic process"/>
    <property type="evidence" value="ECO:0007669"/>
    <property type="project" value="InterPro"/>
</dbReference>
<sequence length="263" mass="28479">MFPITKVIEKAMLPIGRRPTIDYIVRECAAAGVHEVAIVVRRGSTQIQGYYGDDTELRALLGRRGWAEKAHALDELATVPSITFVEQDPEDRYGTAVPVMLARDFIADDAFYFLSSDDLLVEPPGQSTLAELGRDAGDGSGYALVGQPSPASSLDRYGRLETAETDGRLHLTDLVEKDAVAARFDGGKVLINISRYAFPGQFLHVLAAVGEHEESGEYRLTDGLVEILGSTPISVTVGRGSYFDLGNEQGLAEASRHVVVGRQ</sequence>
<protein>
    <recommendedName>
        <fullName evidence="2">UTP--glucose-1-phosphate uridylyltransferase</fullName>
        <ecNumber evidence="2">2.7.7.9</ecNumber>
    </recommendedName>
</protein>
<feature type="domain" description="Nucleotidyl transferase" evidence="6">
    <location>
        <begin position="2"/>
        <end position="258"/>
    </location>
</feature>
<dbReference type="InterPro" id="IPR029044">
    <property type="entry name" value="Nucleotide-diphossugar_trans"/>
</dbReference>
<dbReference type="EC" id="2.7.7.9" evidence="2"/>
<dbReference type="SUPFAM" id="SSF53448">
    <property type="entry name" value="Nucleotide-diphospho-sugar transferases"/>
    <property type="match status" value="1"/>
</dbReference>
<accession>A0A1T3NK01</accession>
<evidence type="ECO:0000256" key="4">
    <source>
        <dbReference type="ARBA" id="ARBA00022695"/>
    </source>
</evidence>
<dbReference type="OrthoDB" id="9803306at2"/>